<feature type="chain" id="PRO_5040359422" evidence="2">
    <location>
        <begin position="18"/>
        <end position="113"/>
    </location>
</feature>
<evidence type="ECO:0000256" key="2">
    <source>
        <dbReference type="SAM" id="SignalP"/>
    </source>
</evidence>
<feature type="signal peptide" evidence="2">
    <location>
        <begin position="1"/>
        <end position="17"/>
    </location>
</feature>
<feature type="region of interest" description="Disordered" evidence="1">
    <location>
        <begin position="94"/>
        <end position="113"/>
    </location>
</feature>
<dbReference type="Proteomes" id="UP000696485">
    <property type="component" value="Unassembled WGS sequence"/>
</dbReference>
<evidence type="ECO:0000313" key="4">
    <source>
        <dbReference type="Proteomes" id="UP000696485"/>
    </source>
</evidence>
<keyword evidence="4" id="KW-1185">Reference proteome</keyword>
<sequence>MFKSLVFLSALASSALAYYQVSVENNYSRNIHLYAQDGTRQCYCLTNTQSAYIRGVNGGNIKLFSSDDCTGSYSTLGSNEEVDKAHWVNSVSFGASGSSKDPNGYCPNWHTAR</sequence>
<gene>
    <name evidence="3" type="ORF">BG006_001248</name>
</gene>
<comment type="caution">
    <text evidence="3">The sequence shown here is derived from an EMBL/GenBank/DDBJ whole genome shotgun (WGS) entry which is preliminary data.</text>
</comment>
<accession>A0A9P5SE14</accession>
<reference evidence="3" key="1">
    <citation type="journal article" date="2020" name="Fungal Divers.">
        <title>Resolving the Mortierellaceae phylogeny through synthesis of multi-gene phylogenetics and phylogenomics.</title>
        <authorList>
            <person name="Vandepol N."/>
            <person name="Liber J."/>
            <person name="Desiro A."/>
            <person name="Na H."/>
            <person name="Kennedy M."/>
            <person name="Barry K."/>
            <person name="Grigoriev I.V."/>
            <person name="Miller A.N."/>
            <person name="O'Donnell K."/>
            <person name="Stajich J.E."/>
            <person name="Bonito G."/>
        </authorList>
    </citation>
    <scope>NUCLEOTIDE SEQUENCE</scope>
    <source>
        <strain evidence="3">NVP1</strain>
    </source>
</reference>
<protein>
    <submittedName>
        <fullName evidence="3">Uncharacterized protein</fullName>
    </submittedName>
</protein>
<dbReference type="AlphaFoldDB" id="A0A9P5SE14"/>
<evidence type="ECO:0000256" key="1">
    <source>
        <dbReference type="SAM" id="MobiDB-lite"/>
    </source>
</evidence>
<name>A0A9P5SE14_9FUNG</name>
<keyword evidence="2" id="KW-0732">Signal</keyword>
<dbReference type="EMBL" id="JAAAUY010001238">
    <property type="protein sequence ID" value="KAF9323668.1"/>
    <property type="molecule type" value="Genomic_DNA"/>
</dbReference>
<proteinExistence type="predicted"/>
<evidence type="ECO:0000313" key="3">
    <source>
        <dbReference type="EMBL" id="KAF9323668.1"/>
    </source>
</evidence>
<organism evidence="3 4">
    <name type="scientific">Podila minutissima</name>
    <dbReference type="NCBI Taxonomy" id="64525"/>
    <lineage>
        <taxon>Eukaryota</taxon>
        <taxon>Fungi</taxon>
        <taxon>Fungi incertae sedis</taxon>
        <taxon>Mucoromycota</taxon>
        <taxon>Mortierellomycotina</taxon>
        <taxon>Mortierellomycetes</taxon>
        <taxon>Mortierellales</taxon>
        <taxon>Mortierellaceae</taxon>
        <taxon>Podila</taxon>
    </lineage>
</organism>